<reference evidence="2" key="1">
    <citation type="submission" date="2021-02" db="EMBL/GenBank/DDBJ databases">
        <authorList>
            <person name="Nowell W R."/>
        </authorList>
    </citation>
    <scope>NUCLEOTIDE SEQUENCE</scope>
</reference>
<dbReference type="Proteomes" id="UP000663828">
    <property type="component" value="Unassembled WGS sequence"/>
</dbReference>
<evidence type="ECO:0000313" key="2">
    <source>
        <dbReference type="EMBL" id="CAF0825787.1"/>
    </source>
</evidence>
<organism evidence="2 3">
    <name type="scientific">Adineta ricciae</name>
    <name type="common">Rotifer</name>
    <dbReference type="NCBI Taxonomy" id="249248"/>
    <lineage>
        <taxon>Eukaryota</taxon>
        <taxon>Metazoa</taxon>
        <taxon>Spiralia</taxon>
        <taxon>Gnathifera</taxon>
        <taxon>Rotifera</taxon>
        <taxon>Eurotatoria</taxon>
        <taxon>Bdelloidea</taxon>
        <taxon>Adinetida</taxon>
        <taxon>Adinetidae</taxon>
        <taxon>Adineta</taxon>
    </lineage>
</organism>
<dbReference type="EMBL" id="CAJNOR010000169">
    <property type="protein sequence ID" value="CAF0825787.1"/>
    <property type="molecule type" value="Genomic_DNA"/>
</dbReference>
<sequence>MFLLLVTMKFRDRPYYVTASMRSLHLNDVPILVQCGSIHYPSIHPDDWLRIIQMSCTLVNTYMMYGGTSYDKAAGRTHSTTYSFDPPIVEIGLPNNNHFNHLRNLLNIVNYYVPALLSFGDHPPLLVNITKQGVVSVTYDLPINTSVPSVVFLINNNGKLDQTVLRYLRGVL</sequence>
<dbReference type="PANTHER" id="PTHR23421">
    <property type="entry name" value="BETA-GALACTOSIDASE RELATED"/>
    <property type="match status" value="1"/>
</dbReference>
<protein>
    <recommendedName>
        <fullName evidence="1">Glycoside hydrolase 35 catalytic domain-containing protein</fullName>
    </recommendedName>
</protein>
<dbReference type="GO" id="GO:0004553">
    <property type="term" value="F:hydrolase activity, hydrolyzing O-glycosyl compounds"/>
    <property type="evidence" value="ECO:0007669"/>
    <property type="project" value="InterPro"/>
</dbReference>
<comment type="caution">
    <text evidence="2">The sequence shown here is derived from an EMBL/GenBank/DDBJ whole genome shotgun (WGS) entry which is preliminary data.</text>
</comment>
<dbReference type="GO" id="GO:0005975">
    <property type="term" value="P:carbohydrate metabolic process"/>
    <property type="evidence" value="ECO:0007669"/>
    <property type="project" value="InterPro"/>
</dbReference>
<feature type="domain" description="Glycoside hydrolase 35 catalytic" evidence="1">
    <location>
        <begin position="55"/>
        <end position="107"/>
    </location>
</feature>
<dbReference type="AlphaFoldDB" id="A0A813UN94"/>
<evidence type="ECO:0000259" key="1">
    <source>
        <dbReference type="Pfam" id="PF01301"/>
    </source>
</evidence>
<proteinExistence type="predicted"/>
<dbReference type="InterPro" id="IPR031330">
    <property type="entry name" value="Gly_Hdrlase_35_cat"/>
</dbReference>
<accession>A0A813UN94</accession>
<dbReference type="Pfam" id="PF01301">
    <property type="entry name" value="Glyco_hydro_35"/>
    <property type="match status" value="1"/>
</dbReference>
<evidence type="ECO:0000313" key="3">
    <source>
        <dbReference type="Proteomes" id="UP000663828"/>
    </source>
</evidence>
<name>A0A813UN94_ADIRI</name>
<dbReference type="InterPro" id="IPR001944">
    <property type="entry name" value="Glycoside_Hdrlase_35"/>
</dbReference>
<gene>
    <name evidence="2" type="ORF">XAT740_LOCUS4199</name>
</gene>
<keyword evidence="3" id="KW-1185">Reference proteome</keyword>
<dbReference type="Gene3D" id="3.20.20.80">
    <property type="entry name" value="Glycosidases"/>
    <property type="match status" value="1"/>
</dbReference>